<dbReference type="Gene3D" id="3.10.10.10">
    <property type="entry name" value="HIV Type 1 Reverse Transcriptase, subunit A, domain 1"/>
    <property type="match status" value="1"/>
</dbReference>
<organism evidence="1 2">
    <name type="scientific">Vitis vinifera</name>
    <name type="common">Grape</name>
    <dbReference type="NCBI Taxonomy" id="29760"/>
    <lineage>
        <taxon>Eukaryota</taxon>
        <taxon>Viridiplantae</taxon>
        <taxon>Streptophyta</taxon>
        <taxon>Embryophyta</taxon>
        <taxon>Tracheophyta</taxon>
        <taxon>Spermatophyta</taxon>
        <taxon>Magnoliopsida</taxon>
        <taxon>eudicotyledons</taxon>
        <taxon>Gunneridae</taxon>
        <taxon>Pentapetalae</taxon>
        <taxon>rosids</taxon>
        <taxon>Vitales</taxon>
        <taxon>Vitaceae</taxon>
        <taxon>Viteae</taxon>
        <taxon>Vitis</taxon>
    </lineage>
</organism>
<dbReference type="AlphaFoldDB" id="A0A438CFR6"/>
<evidence type="ECO:0000313" key="2">
    <source>
        <dbReference type="Proteomes" id="UP000288805"/>
    </source>
</evidence>
<name>A0A438CFR6_VITVI</name>
<dbReference type="InterPro" id="IPR043502">
    <property type="entry name" value="DNA/RNA_pol_sf"/>
</dbReference>
<reference evidence="1 2" key="1">
    <citation type="journal article" date="2018" name="PLoS Genet.">
        <title>Population sequencing reveals clonal diversity and ancestral inbreeding in the grapevine cultivar Chardonnay.</title>
        <authorList>
            <person name="Roach M.J."/>
            <person name="Johnson D.L."/>
            <person name="Bohlmann J."/>
            <person name="van Vuuren H.J."/>
            <person name="Jones S.J."/>
            <person name="Pretorius I.S."/>
            <person name="Schmidt S.A."/>
            <person name="Borneman A.R."/>
        </authorList>
    </citation>
    <scope>NUCLEOTIDE SEQUENCE [LARGE SCALE GENOMIC DNA]</scope>
    <source>
        <strain evidence="2">cv. Chardonnay</strain>
        <tissue evidence="1">Leaf</tissue>
    </source>
</reference>
<dbReference type="PANTHER" id="PTHR24559">
    <property type="entry name" value="TRANSPOSON TY3-I GAG-POL POLYPROTEIN"/>
    <property type="match status" value="1"/>
</dbReference>
<comment type="caution">
    <text evidence="1">The sequence shown here is derived from an EMBL/GenBank/DDBJ whole genome shotgun (WGS) entry which is preliminary data.</text>
</comment>
<dbReference type="InterPro" id="IPR043128">
    <property type="entry name" value="Rev_trsase/Diguanyl_cyclase"/>
</dbReference>
<protein>
    <recommendedName>
        <fullName evidence="3">Reverse transcriptase domain-containing protein</fullName>
    </recommendedName>
</protein>
<proteinExistence type="predicted"/>
<evidence type="ECO:0008006" key="3">
    <source>
        <dbReference type="Google" id="ProtNLM"/>
    </source>
</evidence>
<dbReference type="EMBL" id="QGNW01002253">
    <property type="protein sequence ID" value="RVW22051.1"/>
    <property type="molecule type" value="Genomic_DNA"/>
</dbReference>
<gene>
    <name evidence="1" type="ORF">CK203_109596</name>
</gene>
<evidence type="ECO:0000313" key="1">
    <source>
        <dbReference type="EMBL" id="RVW22051.1"/>
    </source>
</evidence>
<accession>A0A438CFR6</accession>
<dbReference type="Gene3D" id="3.30.70.270">
    <property type="match status" value="1"/>
</dbReference>
<sequence>MEDEAKPICQPQRRLNPHMQDVVRAEVFKLLQAGIIYPISDSPWGESYSVVSKKFGITVVKNDKGEEVSTRLTIGWRFLRGLWASFLLFLRWLLWENAFGLCYAPATFQRCMLCIISAMVERIMEVFMDDITIYGREVPFHGTPRIVLGHIISKKGIEVDKENVELIVKLPSPTNVKGDANSYGMIERQRIFEELKLFLTTAPIMRASQLETAL</sequence>
<dbReference type="InterPro" id="IPR053134">
    <property type="entry name" value="RNA-dir_DNA_polymerase"/>
</dbReference>
<dbReference type="Proteomes" id="UP000288805">
    <property type="component" value="Unassembled WGS sequence"/>
</dbReference>
<dbReference type="PANTHER" id="PTHR24559:SF444">
    <property type="entry name" value="REVERSE TRANSCRIPTASE DOMAIN-CONTAINING PROTEIN"/>
    <property type="match status" value="1"/>
</dbReference>
<dbReference type="SUPFAM" id="SSF56672">
    <property type="entry name" value="DNA/RNA polymerases"/>
    <property type="match status" value="1"/>
</dbReference>